<comment type="cofactor">
    <cofactor evidence="1">
        <name>heme</name>
        <dbReference type="ChEBI" id="CHEBI:30413"/>
    </cofactor>
</comment>
<dbReference type="SUPFAM" id="SSF48264">
    <property type="entry name" value="Cytochrome P450"/>
    <property type="match status" value="1"/>
</dbReference>
<name>A0A443SPH6_9ACAR</name>
<dbReference type="GO" id="GO:0004497">
    <property type="term" value="F:monooxygenase activity"/>
    <property type="evidence" value="ECO:0007669"/>
    <property type="project" value="UniProtKB-KW"/>
</dbReference>
<evidence type="ECO:0000256" key="1">
    <source>
        <dbReference type="ARBA" id="ARBA00001971"/>
    </source>
</evidence>
<evidence type="ECO:0000256" key="4">
    <source>
        <dbReference type="ARBA" id="ARBA00010617"/>
    </source>
</evidence>
<dbReference type="VEuPathDB" id="VectorBase:LDEU002622"/>
<evidence type="ECO:0000256" key="8">
    <source>
        <dbReference type="ARBA" id="ARBA00022848"/>
    </source>
</evidence>
<evidence type="ECO:0000256" key="6">
    <source>
        <dbReference type="ARBA" id="ARBA00022723"/>
    </source>
</evidence>
<keyword evidence="6" id="KW-0479">Metal-binding</keyword>
<dbReference type="Proteomes" id="UP000288716">
    <property type="component" value="Unassembled WGS sequence"/>
</dbReference>
<dbReference type="OrthoDB" id="2789670at2759"/>
<keyword evidence="5" id="KW-0349">Heme</keyword>
<keyword evidence="7" id="KW-0256">Endoplasmic reticulum</keyword>
<dbReference type="Gene3D" id="1.10.630.10">
    <property type="entry name" value="Cytochrome P450"/>
    <property type="match status" value="1"/>
</dbReference>
<evidence type="ECO:0000256" key="5">
    <source>
        <dbReference type="ARBA" id="ARBA00022617"/>
    </source>
</evidence>
<dbReference type="AlphaFoldDB" id="A0A443SPH6"/>
<dbReference type="InterPro" id="IPR036396">
    <property type="entry name" value="Cyt_P450_sf"/>
</dbReference>
<proteinExistence type="inferred from homology"/>
<evidence type="ECO:0000256" key="9">
    <source>
        <dbReference type="ARBA" id="ARBA00023002"/>
    </source>
</evidence>
<sequence>MLQIGVIQLLELLIVPQFIYRILRRKPTLFQSFDFFEELVKHVIKEREKLKEKPNDFLQMMLDAVENEHNAASNEADKSLFDKDLVVAQSILFLLAGYETTSTLLTFCSYILTTNPEMQEELYSELSRIVSDDSHIDYDAIMTAPYLNAFISETLRYYPPALRFERISVADYSIPEYNIDLPKGSTITFSPYFERR</sequence>
<evidence type="ECO:0000256" key="10">
    <source>
        <dbReference type="ARBA" id="ARBA00023004"/>
    </source>
</evidence>
<dbReference type="GO" id="GO:0016705">
    <property type="term" value="F:oxidoreductase activity, acting on paired donors, with incorporation or reduction of molecular oxygen"/>
    <property type="evidence" value="ECO:0007669"/>
    <property type="project" value="InterPro"/>
</dbReference>
<keyword evidence="11 13" id="KW-0503">Monooxygenase</keyword>
<keyword evidence="8" id="KW-0492">Microsome</keyword>
<gene>
    <name evidence="13" type="ORF">B4U80_10308</name>
</gene>
<dbReference type="InterPro" id="IPR001128">
    <property type="entry name" value="Cyt_P450"/>
</dbReference>
<dbReference type="STRING" id="299467.A0A443SPH6"/>
<evidence type="ECO:0000256" key="2">
    <source>
        <dbReference type="ARBA" id="ARBA00004174"/>
    </source>
</evidence>
<reference evidence="13 14" key="1">
    <citation type="journal article" date="2018" name="Gigascience">
        <title>Genomes of trombidid mites reveal novel predicted allergens and laterally-transferred genes associated with secondary metabolism.</title>
        <authorList>
            <person name="Dong X."/>
            <person name="Chaisiri K."/>
            <person name="Xia D."/>
            <person name="Armstrong S.D."/>
            <person name="Fang Y."/>
            <person name="Donnelly M.J."/>
            <person name="Kadowaki T."/>
            <person name="McGarry J.W."/>
            <person name="Darby A.C."/>
            <person name="Makepeace B.L."/>
        </authorList>
    </citation>
    <scope>NUCLEOTIDE SEQUENCE [LARGE SCALE GENOMIC DNA]</scope>
    <source>
        <strain evidence="13">UoL-UT</strain>
    </source>
</reference>
<comment type="subcellular location">
    <subcellularLocation>
        <location evidence="3">Endoplasmic reticulum membrane</location>
        <topology evidence="3">Peripheral membrane protein</topology>
    </subcellularLocation>
    <subcellularLocation>
        <location evidence="2">Microsome membrane</location>
        <topology evidence="2">Peripheral membrane protein</topology>
    </subcellularLocation>
</comment>
<evidence type="ECO:0000256" key="12">
    <source>
        <dbReference type="ARBA" id="ARBA00023136"/>
    </source>
</evidence>
<dbReference type="GO" id="GO:0020037">
    <property type="term" value="F:heme binding"/>
    <property type="evidence" value="ECO:0007669"/>
    <property type="project" value="InterPro"/>
</dbReference>
<keyword evidence="14" id="KW-1185">Reference proteome</keyword>
<dbReference type="InterPro" id="IPR050476">
    <property type="entry name" value="Insect_CytP450_Detox"/>
</dbReference>
<dbReference type="GO" id="GO:0005506">
    <property type="term" value="F:iron ion binding"/>
    <property type="evidence" value="ECO:0007669"/>
    <property type="project" value="InterPro"/>
</dbReference>
<dbReference type="EMBL" id="NCKV01000926">
    <property type="protein sequence ID" value="RWS29417.1"/>
    <property type="molecule type" value="Genomic_DNA"/>
</dbReference>
<dbReference type="PANTHER" id="PTHR24292:SF102">
    <property type="entry name" value="CYTOCHROME P450 FAMILY-RELATED"/>
    <property type="match status" value="1"/>
</dbReference>
<accession>A0A443SPH6</accession>
<dbReference type="GO" id="GO:0005789">
    <property type="term" value="C:endoplasmic reticulum membrane"/>
    <property type="evidence" value="ECO:0007669"/>
    <property type="project" value="UniProtKB-SubCell"/>
</dbReference>
<keyword evidence="10" id="KW-0408">Iron</keyword>
<keyword evidence="12" id="KW-0472">Membrane</keyword>
<keyword evidence="9" id="KW-0560">Oxidoreductase</keyword>
<dbReference type="Pfam" id="PF00067">
    <property type="entry name" value="p450"/>
    <property type="match status" value="1"/>
</dbReference>
<evidence type="ECO:0000256" key="3">
    <source>
        <dbReference type="ARBA" id="ARBA00004406"/>
    </source>
</evidence>
<dbReference type="PANTHER" id="PTHR24292">
    <property type="entry name" value="CYTOCHROME P450"/>
    <property type="match status" value="1"/>
</dbReference>
<evidence type="ECO:0000313" key="13">
    <source>
        <dbReference type="EMBL" id="RWS29417.1"/>
    </source>
</evidence>
<evidence type="ECO:0000256" key="7">
    <source>
        <dbReference type="ARBA" id="ARBA00022824"/>
    </source>
</evidence>
<evidence type="ECO:0000313" key="14">
    <source>
        <dbReference type="Proteomes" id="UP000288716"/>
    </source>
</evidence>
<comment type="similarity">
    <text evidence="4">Belongs to the cytochrome P450 family.</text>
</comment>
<evidence type="ECO:0000256" key="11">
    <source>
        <dbReference type="ARBA" id="ARBA00023033"/>
    </source>
</evidence>
<dbReference type="PRINTS" id="PR00385">
    <property type="entry name" value="P450"/>
</dbReference>
<comment type="caution">
    <text evidence="13">The sequence shown here is derived from an EMBL/GenBank/DDBJ whole genome shotgun (WGS) entry which is preliminary data.</text>
</comment>
<protein>
    <submittedName>
        <fullName evidence="13">Cytochrome P450 monooxygenase-like protein</fullName>
    </submittedName>
</protein>
<organism evidence="13 14">
    <name type="scientific">Leptotrombidium deliense</name>
    <dbReference type="NCBI Taxonomy" id="299467"/>
    <lineage>
        <taxon>Eukaryota</taxon>
        <taxon>Metazoa</taxon>
        <taxon>Ecdysozoa</taxon>
        <taxon>Arthropoda</taxon>
        <taxon>Chelicerata</taxon>
        <taxon>Arachnida</taxon>
        <taxon>Acari</taxon>
        <taxon>Acariformes</taxon>
        <taxon>Trombidiformes</taxon>
        <taxon>Prostigmata</taxon>
        <taxon>Anystina</taxon>
        <taxon>Parasitengona</taxon>
        <taxon>Trombiculoidea</taxon>
        <taxon>Trombiculidae</taxon>
        <taxon>Leptotrombidium</taxon>
    </lineage>
</organism>